<sequence>MEISTTALRAKRSCASGYRWFARRFSSAAEYLRVVDALVDDGRIDDACWLIDRFGPVDAVRSLDELSAEAFVFPGSLQVRHGVEVDTVLRIGGSLSTGGGVRAGTVLMVDADLRCGAGLRTERLRCGGDVVAGWSVEASGSLVCAGDLRVQGDLGCAGALSVGGTLVLSGDLQVGGAAECGKSLRAGGHVVCGEGLKVGHGVQAAGDVRSGVHLDAGWGVVAGGDIVAEGAIRAGESLVSGGEVRSGAGYGVHAGSSVRREAWSSCGRVVSRTRPGELRSGAWLPAAEGTA</sequence>
<evidence type="ECO:0000313" key="1">
    <source>
        <dbReference type="EMBL" id="BAL96495.1"/>
    </source>
</evidence>
<gene>
    <name evidence="1" type="ordered locus">RGE_31560</name>
</gene>
<evidence type="ECO:0000313" key="2">
    <source>
        <dbReference type="Proteomes" id="UP000007883"/>
    </source>
</evidence>
<dbReference type="PATRIC" id="fig|983917.3.peg.3081"/>
<dbReference type="KEGG" id="rge:RGE_31560"/>
<dbReference type="HOGENOM" id="CLU_082642_0_0_4"/>
<keyword evidence="2" id="KW-1185">Reference proteome</keyword>
<dbReference type="STRING" id="983917.RGE_31560"/>
<name>I0HU08_RUBGI</name>
<dbReference type="RefSeq" id="WP_014429356.1">
    <property type="nucleotide sequence ID" value="NC_017075.1"/>
</dbReference>
<dbReference type="Proteomes" id="UP000007883">
    <property type="component" value="Chromosome"/>
</dbReference>
<organism evidence="1 2">
    <name type="scientific">Rubrivivax gelatinosus (strain NBRC 100245 / IL144)</name>
    <dbReference type="NCBI Taxonomy" id="983917"/>
    <lineage>
        <taxon>Bacteria</taxon>
        <taxon>Pseudomonadati</taxon>
        <taxon>Pseudomonadota</taxon>
        <taxon>Betaproteobacteria</taxon>
        <taxon>Burkholderiales</taxon>
        <taxon>Sphaerotilaceae</taxon>
        <taxon>Rubrivivax</taxon>
    </lineage>
</organism>
<dbReference type="AlphaFoldDB" id="I0HU08"/>
<reference evidence="1 2" key="1">
    <citation type="journal article" date="2012" name="J. Bacteriol.">
        <title>Complete genome sequence of phototrophic betaproteobacterium Rubrivivax gelatinosus IL144.</title>
        <authorList>
            <person name="Nagashima S."/>
            <person name="Kamimura A."/>
            <person name="Shimizu T."/>
            <person name="Nakamura-isaki S."/>
            <person name="Aono E."/>
            <person name="Sakamoto K."/>
            <person name="Ichikawa N."/>
            <person name="Nakazawa H."/>
            <person name="Sekine M."/>
            <person name="Yamazaki S."/>
            <person name="Fujita N."/>
            <person name="Shimada K."/>
            <person name="Hanada S."/>
            <person name="Nagashima K.V.P."/>
        </authorList>
    </citation>
    <scope>NUCLEOTIDE SEQUENCE [LARGE SCALE GENOMIC DNA]</scope>
    <source>
        <strain evidence="2">NBRC 100245 / IL144</strain>
    </source>
</reference>
<dbReference type="EMBL" id="AP012320">
    <property type="protein sequence ID" value="BAL96495.1"/>
    <property type="molecule type" value="Genomic_DNA"/>
</dbReference>
<proteinExistence type="predicted"/>
<dbReference type="eggNOG" id="COG1315">
    <property type="taxonomic scope" value="Bacteria"/>
</dbReference>
<accession>I0HU08</accession>
<protein>
    <submittedName>
        <fullName evidence="1">Uncharacterized protein</fullName>
    </submittedName>
</protein>